<dbReference type="Proteomes" id="UP000321103">
    <property type="component" value="Unassembled WGS sequence"/>
</dbReference>
<evidence type="ECO:0000313" key="1">
    <source>
        <dbReference type="EMBL" id="GEO95223.1"/>
    </source>
</evidence>
<proteinExistence type="predicted"/>
<reference evidence="1 2" key="1">
    <citation type="submission" date="2019-07" db="EMBL/GenBank/DDBJ databases">
        <title>Whole genome shotgun sequence of Kocuria turfanensis NBRC 107627.</title>
        <authorList>
            <person name="Hosoyama A."/>
            <person name="Uohara A."/>
            <person name="Ohji S."/>
            <person name="Ichikawa N."/>
        </authorList>
    </citation>
    <scope>NUCLEOTIDE SEQUENCE [LARGE SCALE GENOMIC DNA]</scope>
    <source>
        <strain evidence="1 2">NBRC 107627</strain>
    </source>
</reference>
<keyword evidence="2" id="KW-1185">Reference proteome</keyword>
<organism evidence="1 2">
    <name type="scientific">Kocuria turfanensis</name>
    <dbReference type="NCBI Taxonomy" id="388357"/>
    <lineage>
        <taxon>Bacteria</taxon>
        <taxon>Bacillati</taxon>
        <taxon>Actinomycetota</taxon>
        <taxon>Actinomycetes</taxon>
        <taxon>Micrococcales</taxon>
        <taxon>Micrococcaceae</taxon>
        <taxon>Kocuria</taxon>
    </lineage>
</organism>
<comment type="caution">
    <text evidence="1">The sequence shown here is derived from an EMBL/GenBank/DDBJ whole genome shotgun (WGS) entry which is preliminary data.</text>
</comment>
<gene>
    <name evidence="1" type="ORF">KTU01_13460</name>
</gene>
<evidence type="ECO:0008006" key="3">
    <source>
        <dbReference type="Google" id="ProtNLM"/>
    </source>
</evidence>
<name>A0A512IBZ6_9MICC</name>
<sequence length="65" mass="6745">MTAPRETTTVGVRFPASLLSRVDELAAHAGLTRSGAVLLSVSAGIDPVARAVDAHPANTPQETHR</sequence>
<dbReference type="EMBL" id="BJZS01000033">
    <property type="protein sequence ID" value="GEO95223.1"/>
    <property type="molecule type" value="Genomic_DNA"/>
</dbReference>
<dbReference type="AlphaFoldDB" id="A0A512IBZ6"/>
<evidence type="ECO:0000313" key="2">
    <source>
        <dbReference type="Proteomes" id="UP000321103"/>
    </source>
</evidence>
<protein>
    <recommendedName>
        <fullName evidence="3">Ribbon-helix-helix protein CopG domain-containing protein</fullName>
    </recommendedName>
</protein>
<accession>A0A512IBZ6</accession>
<dbReference type="STRING" id="388357.GCA_001580365_01524"/>
<dbReference type="RefSeq" id="WP_062735248.1">
    <property type="nucleotide sequence ID" value="NZ_BJZS01000033.1"/>
</dbReference>